<dbReference type="EMBL" id="JAAKZV010000490">
    <property type="protein sequence ID" value="NGN70369.1"/>
    <property type="molecule type" value="Genomic_DNA"/>
</dbReference>
<protein>
    <submittedName>
        <fullName evidence="1">Nucleotidyltransferase domain-containing protein</fullName>
    </submittedName>
</protein>
<dbReference type="GO" id="GO:0016740">
    <property type="term" value="F:transferase activity"/>
    <property type="evidence" value="ECO:0007669"/>
    <property type="project" value="UniProtKB-KW"/>
</dbReference>
<evidence type="ECO:0000313" key="1">
    <source>
        <dbReference type="EMBL" id="NGN70369.1"/>
    </source>
</evidence>
<reference evidence="1 2" key="1">
    <citation type="submission" date="2020-02" db="EMBL/GenBank/DDBJ databases">
        <title>Whole-genome analyses of novel actinobacteria.</title>
        <authorList>
            <person name="Sahin N."/>
        </authorList>
    </citation>
    <scope>NUCLEOTIDE SEQUENCE [LARGE SCALE GENOMIC DNA]</scope>
    <source>
        <strain evidence="1 2">A7024</strain>
    </source>
</reference>
<organism evidence="1 2">
    <name type="scientific">Streptomyces coryli</name>
    <dbReference type="NCBI Taxonomy" id="1128680"/>
    <lineage>
        <taxon>Bacteria</taxon>
        <taxon>Bacillati</taxon>
        <taxon>Actinomycetota</taxon>
        <taxon>Actinomycetes</taxon>
        <taxon>Kitasatosporales</taxon>
        <taxon>Streptomycetaceae</taxon>
        <taxon>Streptomyces</taxon>
    </lineage>
</organism>
<dbReference type="AlphaFoldDB" id="A0A6G4UDS3"/>
<dbReference type="SUPFAM" id="SSF81301">
    <property type="entry name" value="Nucleotidyltransferase"/>
    <property type="match status" value="1"/>
</dbReference>
<name>A0A6G4UDS3_9ACTN</name>
<sequence>MEEQGEREDAVAAARRVLAARHPEARAGWLCGGVLTHPTPYSDLDVVVLVDGAPAPYRESLDECGWPVELFVHSRRSWEAFVREERGQRGAALLRMTATGMLLVDTDGGGRE</sequence>
<keyword evidence="1" id="KW-0808">Transferase</keyword>
<proteinExistence type="predicted"/>
<feature type="non-terminal residue" evidence="1">
    <location>
        <position position="112"/>
    </location>
</feature>
<accession>A0A6G4UDS3</accession>
<gene>
    <name evidence="1" type="ORF">G5C51_41615</name>
</gene>
<dbReference type="Gene3D" id="3.30.460.10">
    <property type="entry name" value="Beta Polymerase, domain 2"/>
    <property type="match status" value="1"/>
</dbReference>
<dbReference type="Proteomes" id="UP000481583">
    <property type="component" value="Unassembled WGS sequence"/>
</dbReference>
<comment type="caution">
    <text evidence="1">The sequence shown here is derived from an EMBL/GenBank/DDBJ whole genome shotgun (WGS) entry which is preliminary data.</text>
</comment>
<dbReference type="InterPro" id="IPR043519">
    <property type="entry name" value="NT_sf"/>
</dbReference>
<evidence type="ECO:0000313" key="2">
    <source>
        <dbReference type="Proteomes" id="UP000481583"/>
    </source>
</evidence>
<keyword evidence="2" id="KW-1185">Reference proteome</keyword>